<feature type="transmembrane region" description="Helical" evidence="8">
    <location>
        <begin position="141"/>
        <end position="164"/>
    </location>
</feature>
<accession>A0A956LYA9</accession>
<evidence type="ECO:0000256" key="1">
    <source>
        <dbReference type="ARBA" id="ARBA00004141"/>
    </source>
</evidence>
<evidence type="ECO:0000256" key="3">
    <source>
        <dbReference type="ARBA" id="ARBA00022449"/>
    </source>
</evidence>
<dbReference type="PANTHER" id="PTHR43562:SF1">
    <property type="entry name" value="NA(+)_H(+) ANTIPORTER YJBQ-RELATED"/>
    <property type="match status" value="1"/>
</dbReference>
<dbReference type="Pfam" id="PF00999">
    <property type="entry name" value="Na_H_Exchanger"/>
    <property type="match status" value="1"/>
</dbReference>
<name>A0A956LYA9_UNCEI</name>
<gene>
    <name evidence="10" type="ORF">KC729_10035</name>
</gene>
<dbReference type="EMBL" id="JAGQHR010000280">
    <property type="protein sequence ID" value="MCA9728010.1"/>
    <property type="molecule type" value="Genomic_DNA"/>
</dbReference>
<protein>
    <submittedName>
        <fullName evidence="10">Cation:proton antiporter</fullName>
    </submittedName>
</protein>
<keyword evidence="4 8" id="KW-0812">Transmembrane</keyword>
<dbReference type="AlphaFoldDB" id="A0A956LYA9"/>
<dbReference type="PANTHER" id="PTHR43562">
    <property type="entry name" value="NAPA-TYPE SODIUM/HYDROGEN ANTIPORTER"/>
    <property type="match status" value="1"/>
</dbReference>
<dbReference type="GO" id="GO:1902600">
    <property type="term" value="P:proton transmembrane transport"/>
    <property type="evidence" value="ECO:0007669"/>
    <property type="project" value="InterPro"/>
</dbReference>
<dbReference type="Proteomes" id="UP000697710">
    <property type="component" value="Unassembled WGS sequence"/>
</dbReference>
<feature type="transmembrane region" description="Helical" evidence="8">
    <location>
        <begin position="294"/>
        <end position="314"/>
    </location>
</feature>
<dbReference type="GO" id="GO:0016020">
    <property type="term" value="C:membrane"/>
    <property type="evidence" value="ECO:0007669"/>
    <property type="project" value="UniProtKB-SubCell"/>
</dbReference>
<evidence type="ECO:0000313" key="11">
    <source>
        <dbReference type="Proteomes" id="UP000697710"/>
    </source>
</evidence>
<keyword evidence="7 8" id="KW-0472">Membrane</keyword>
<proteinExistence type="predicted"/>
<evidence type="ECO:0000256" key="8">
    <source>
        <dbReference type="SAM" id="Phobius"/>
    </source>
</evidence>
<feature type="transmembrane region" description="Helical" evidence="8">
    <location>
        <begin position="354"/>
        <end position="376"/>
    </location>
</feature>
<keyword evidence="6" id="KW-0406">Ion transport</keyword>
<sequence>MHGATTIILIASAAFFLPLLAGRLRVPAVVLEILFGIVVGPVGFGFIEQSELLDFLAEFGFFLLMFLSGFEIDFGKLGRQGPGQIFIALAIFASTLVLAYFAAHRLGYGPFVTLLLATTSMGLVVPTLRGSRRAQTRLGQAILMSAVLADFLTLLGVTVVALGFEHGVGWQLLKVPALFLIITIFLVALRQAAWWFPERFERLFSPHDPEELGIRASLAMMFIFVGLSLALDVEPILGAFLAGTVFALVFRHRGSLERELSGFSYGFLIPVFFINVGVSFQASALLEPGALKRAGALILAALAVKLIPSMLLLLQRIRFRQALAAGILLSARLSLVIAVASLGVRIGVLNAEVQASVILLAAVTATFAPTLFRLLVPPLPAPDTKTDP</sequence>
<feature type="transmembrane region" description="Helical" evidence="8">
    <location>
        <begin position="108"/>
        <end position="129"/>
    </location>
</feature>
<evidence type="ECO:0000256" key="7">
    <source>
        <dbReference type="ARBA" id="ARBA00023136"/>
    </source>
</evidence>
<feature type="transmembrane region" description="Helical" evidence="8">
    <location>
        <begin position="84"/>
        <end position="102"/>
    </location>
</feature>
<evidence type="ECO:0000313" key="10">
    <source>
        <dbReference type="EMBL" id="MCA9728010.1"/>
    </source>
</evidence>
<feature type="domain" description="Cation/H+ exchanger transmembrane" evidence="9">
    <location>
        <begin position="13"/>
        <end position="373"/>
    </location>
</feature>
<feature type="transmembrane region" description="Helical" evidence="8">
    <location>
        <begin position="212"/>
        <end position="230"/>
    </location>
</feature>
<dbReference type="InterPro" id="IPR038770">
    <property type="entry name" value="Na+/solute_symporter_sf"/>
</dbReference>
<evidence type="ECO:0000256" key="6">
    <source>
        <dbReference type="ARBA" id="ARBA00023065"/>
    </source>
</evidence>
<feature type="transmembrane region" description="Helical" evidence="8">
    <location>
        <begin position="53"/>
        <end position="72"/>
    </location>
</feature>
<reference evidence="10" key="2">
    <citation type="journal article" date="2021" name="Microbiome">
        <title>Successional dynamics and alternative stable states in a saline activated sludge microbial community over 9 years.</title>
        <authorList>
            <person name="Wang Y."/>
            <person name="Ye J."/>
            <person name="Ju F."/>
            <person name="Liu L."/>
            <person name="Boyd J.A."/>
            <person name="Deng Y."/>
            <person name="Parks D.H."/>
            <person name="Jiang X."/>
            <person name="Yin X."/>
            <person name="Woodcroft B.J."/>
            <person name="Tyson G.W."/>
            <person name="Hugenholtz P."/>
            <person name="Polz M.F."/>
            <person name="Zhang T."/>
        </authorList>
    </citation>
    <scope>NUCLEOTIDE SEQUENCE</scope>
    <source>
        <strain evidence="10">HKST-UBA01</strain>
    </source>
</reference>
<keyword evidence="2" id="KW-0813">Transport</keyword>
<dbReference type="InterPro" id="IPR006153">
    <property type="entry name" value="Cation/H_exchanger_TM"/>
</dbReference>
<comment type="caution">
    <text evidence="10">The sequence shown here is derived from an EMBL/GenBank/DDBJ whole genome shotgun (WGS) entry which is preliminary data.</text>
</comment>
<feature type="transmembrane region" description="Helical" evidence="8">
    <location>
        <begin position="6"/>
        <end position="22"/>
    </location>
</feature>
<keyword evidence="5 8" id="KW-1133">Transmembrane helix</keyword>
<evidence type="ECO:0000256" key="5">
    <source>
        <dbReference type="ARBA" id="ARBA00022989"/>
    </source>
</evidence>
<comment type="subcellular location">
    <subcellularLocation>
        <location evidence="1">Membrane</location>
        <topology evidence="1">Multi-pass membrane protein</topology>
    </subcellularLocation>
</comment>
<organism evidence="10 11">
    <name type="scientific">Eiseniibacteriota bacterium</name>
    <dbReference type="NCBI Taxonomy" id="2212470"/>
    <lineage>
        <taxon>Bacteria</taxon>
        <taxon>Candidatus Eiseniibacteriota</taxon>
    </lineage>
</organism>
<reference evidence="10" key="1">
    <citation type="submission" date="2020-04" db="EMBL/GenBank/DDBJ databases">
        <authorList>
            <person name="Zhang T."/>
        </authorList>
    </citation>
    <scope>NUCLEOTIDE SEQUENCE</scope>
    <source>
        <strain evidence="10">HKST-UBA01</strain>
    </source>
</reference>
<keyword evidence="3" id="KW-0050">Antiport</keyword>
<dbReference type="Gene3D" id="1.20.1530.20">
    <property type="match status" value="1"/>
</dbReference>
<evidence type="ECO:0000259" key="9">
    <source>
        <dbReference type="Pfam" id="PF00999"/>
    </source>
</evidence>
<feature type="transmembrane region" description="Helical" evidence="8">
    <location>
        <begin position="29"/>
        <end position="47"/>
    </location>
</feature>
<feature type="transmembrane region" description="Helical" evidence="8">
    <location>
        <begin position="326"/>
        <end position="348"/>
    </location>
</feature>
<feature type="transmembrane region" description="Helical" evidence="8">
    <location>
        <begin position="176"/>
        <end position="196"/>
    </location>
</feature>
<feature type="transmembrane region" description="Helical" evidence="8">
    <location>
        <begin position="263"/>
        <end position="282"/>
    </location>
</feature>
<dbReference type="GO" id="GO:0015297">
    <property type="term" value="F:antiporter activity"/>
    <property type="evidence" value="ECO:0007669"/>
    <property type="project" value="UniProtKB-KW"/>
</dbReference>
<evidence type="ECO:0000256" key="2">
    <source>
        <dbReference type="ARBA" id="ARBA00022448"/>
    </source>
</evidence>
<feature type="transmembrane region" description="Helical" evidence="8">
    <location>
        <begin position="236"/>
        <end position="251"/>
    </location>
</feature>
<evidence type="ECO:0000256" key="4">
    <source>
        <dbReference type="ARBA" id="ARBA00022692"/>
    </source>
</evidence>